<dbReference type="SUPFAM" id="SSF53448">
    <property type="entry name" value="Nucleotide-diphospho-sugar transferases"/>
    <property type="match status" value="1"/>
</dbReference>
<name>A0A060BQ76_9BACT</name>
<feature type="domain" description="Glycosyltransferase 2-like" evidence="1">
    <location>
        <begin position="19"/>
        <end position="114"/>
    </location>
</feature>
<reference evidence="2" key="1">
    <citation type="journal article" date="2013" name="Environ. Microbiol.">
        <title>Seasonally variable intestinal metagenomes of the red palm weevil (Rhynchophorus ferrugineus).</title>
        <authorList>
            <person name="Jia S."/>
            <person name="Zhang X."/>
            <person name="Zhang G."/>
            <person name="Yin A."/>
            <person name="Zhang S."/>
            <person name="Li F."/>
            <person name="Wang L."/>
            <person name="Zhao D."/>
            <person name="Yun Q."/>
            <person name="Tala"/>
            <person name="Wang J."/>
            <person name="Sun G."/>
            <person name="Baabdullah M."/>
            <person name="Yu X."/>
            <person name="Hu S."/>
            <person name="Al-Mssallem I.S."/>
            <person name="Yu J."/>
        </authorList>
    </citation>
    <scope>NUCLEOTIDE SEQUENCE</scope>
</reference>
<protein>
    <submittedName>
        <fullName evidence="2">Glycos_transf_2</fullName>
    </submittedName>
</protein>
<evidence type="ECO:0000259" key="1">
    <source>
        <dbReference type="Pfam" id="PF00535"/>
    </source>
</evidence>
<dbReference type="InterPro" id="IPR029044">
    <property type="entry name" value="Nucleotide-diphossugar_trans"/>
</dbReference>
<proteinExistence type="predicted"/>
<dbReference type="EMBL" id="KF117841">
    <property type="protein sequence ID" value="AIA85099.1"/>
    <property type="molecule type" value="Genomic_DNA"/>
</dbReference>
<dbReference type="PANTHER" id="PTHR43685">
    <property type="entry name" value="GLYCOSYLTRANSFERASE"/>
    <property type="match status" value="1"/>
</dbReference>
<organism evidence="2">
    <name type="scientific">uncultured Fibrobacter sp</name>
    <dbReference type="NCBI Taxonomy" id="261512"/>
    <lineage>
        <taxon>Bacteria</taxon>
        <taxon>Pseudomonadati</taxon>
        <taxon>Fibrobacterota</taxon>
        <taxon>Fibrobacteria</taxon>
        <taxon>Fibrobacterales</taxon>
        <taxon>Fibrobacteraceae</taxon>
        <taxon>Fibrobacter</taxon>
        <taxon>environmental samples</taxon>
    </lineage>
</organism>
<feature type="non-terminal residue" evidence="2">
    <location>
        <position position="114"/>
    </location>
</feature>
<dbReference type="InterPro" id="IPR001173">
    <property type="entry name" value="Glyco_trans_2-like"/>
</dbReference>
<dbReference type="PANTHER" id="PTHR43685:SF2">
    <property type="entry name" value="GLYCOSYLTRANSFERASE 2-LIKE DOMAIN-CONTAINING PROTEIN"/>
    <property type="match status" value="1"/>
</dbReference>
<dbReference type="InterPro" id="IPR050834">
    <property type="entry name" value="Glycosyltransf_2"/>
</dbReference>
<dbReference type="Pfam" id="PF00535">
    <property type="entry name" value="Glycos_transf_2"/>
    <property type="match status" value="1"/>
</dbReference>
<dbReference type="AlphaFoldDB" id="A0A060BQ76"/>
<accession>A0A060BQ76</accession>
<dbReference type="Gene3D" id="3.90.550.10">
    <property type="entry name" value="Spore Coat Polysaccharide Biosynthesis Protein SpsA, Chain A"/>
    <property type="match status" value="1"/>
</dbReference>
<sequence>MSADDEAGLGTSGRAGRVSAVMATHQGARYVGEQVASMLAQTRALDELVVTDDASQDGTLAIVERLVGQHRAAGRQVPVLVVLRHVPALGVGQNFQAGLQASTGDVVLLSDQDD</sequence>
<evidence type="ECO:0000313" key="2">
    <source>
        <dbReference type="EMBL" id="AIA85099.1"/>
    </source>
</evidence>